<dbReference type="NCBIfam" id="TIGR01216">
    <property type="entry name" value="ATP_synt_epsi"/>
    <property type="match status" value="1"/>
</dbReference>
<dbReference type="Gene3D" id="2.60.15.10">
    <property type="entry name" value="F0F1 ATP synthase delta/epsilon subunit, N-terminal"/>
    <property type="match status" value="1"/>
</dbReference>
<dbReference type="GO" id="GO:0005524">
    <property type="term" value="F:ATP binding"/>
    <property type="evidence" value="ECO:0007669"/>
    <property type="project" value="UniProtKB-UniRule"/>
</dbReference>
<comment type="caution">
    <text evidence="10">The sequence shown here is derived from an EMBL/GenBank/DDBJ whole genome shotgun (WGS) entry which is preliminary data.</text>
</comment>
<dbReference type="Pfam" id="PF02823">
    <property type="entry name" value="ATP-synt_DE_N"/>
    <property type="match status" value="1"/>
</dbReference>
<dbReference type="InterPro" id="IPR036771">
    <property type="entry name" value="ATPsynth_dsu/esu_N"/>
</dbReference>
<comment type="subunit">
    <text evidence="8 9">F-type ATPases have 2 components, CF(1) - the catalytic core - and CF(0) - the membrane proton channel. CF(1) has five subunits: alpha(3), beta(3), gamma(1), delta(1), epsilon(1). CF(0) has three main subunits: a, b and c.</text>
</comment>
<dbReference type="PANTHER" id="PTHR13822:SF10">
    <property type="entry name" value="ATP SYNTHASE EPSILON CHAIN, CHLOROPLASTIC"/>
    <property type="match status" value="1"/>
</dbReference>
<dbReference type="GO" id="GO:0045259">
    <property type="term" value="C:proton-transporting ATP synthase complex"/>
    <property type="evidence" value="ECO:0007669"/>
    <property type="project" value="UniProtKB-KW"/>
</dbReference>
<keyword evidence="8" id="KW-1003">Cell membrane</keyword>
<keyword evidence="3 8" id="KW-0813">Transport</keyword>
<name>A0A173RDW5_9FIRM</name>
<comment type="similarity">
    <text evidence="2 8 9">Belongs to the ATPase epsilon chain family.</text>
</comment>
<keyword evidence="5 8" id="KW-0472">Membrane</keyword>
<keyword evidence="4 8" id="KW-0406">Ion transport</keyword>
<dbReference type="InterPro" id="IPR020546">
    <property type="entry name" value="ATP_synth_F1_dsu/esu_N"/>
</dbReference>
<dbReference type="GO" id="GO:0005886">
    <property type="term" value="C:plasma membrane"/>
    <property type="evidence" value="ECO:0007669"/>
    <property type="project" value="UniProtKB-SubCell"/>
</dbReference>
<protein>
    <recommendedName>
        <fullName evidence="8">ATP synthase epsilon chain</fullName>
    </recommendedName>
    <alternativeName>
        <fullName evidence="8">ATP synthase F1 sector epsilon subunit</fullName>
    </alternativeName>
    <alternativeName>
        <fullName evidence="8">F-ATPase epsilon subunit</fullName>
    </alternativeName>
</protein>
<dbReference type="InterPro" id="IPR001469">
    <property type="entry name" value="ATP_synth_F1_dsu/esu"/>
</dbReference>
<evidence type="ECO:0000313" key="10">
    <source>
        <dbReference type="EMBL" id="MTK22019.1"/>
    </source>
</evidence>
<evidence type="ECO:0000256" key="8">
    <source>
        <dbReference type="HAMAP-Rule" id="MF_00530"/>
    </source>
</evidence>
<dbReference type="EMBL" id="WMQE01000028">
    <property type="protein sequence ID" value="MTK22019.1"/>
    <property type="molecule type" value="Genomic_DNA"/>
</dbReference>
<comment type="function">
    <text evidence="8">Produces ATP from ADP in the presence of a proton gradient across the membrane.</text>
</comment>
<keyword evidence="6 8" id="KW-0139">CF(1)</keyword>
<accession>A0A173RDW5</accession>
<dbReference type="GO" id="GO:0012505">
    <property type="term" value="C:endomembrane system"/>
    <property type="evidence" value="ECO:0007669"/>
    <property type="project" value="UniProtKB-SubCell"/>
</dbReference>
<evidence type="ECO:0000256" key="3">
    <source>
        <dbReference type="ARBA" id="ARBA00022448"/>
    </source>
</evidence>
<dbReference type="GO" id="GO:0046933">
    <property type="term" value="F:proton-transporting ATP synthase activity, rotational mechanism"/>
    <property type="evidence" value="ECO:0007669"/>
    <property type="project" value="UniProtKB-UniRule"/>
</dbReference>
<evidence type="ECO:0000313" key="11">
    <source>
        <dbReference type="Proteomes" id="UP000487649"/>
    </source>
</evidence>
<keyword evidence="8" id="KW-0375">Hydrogen ion transport</keyword>
<evidence type="ECO:0000256" key="4">
    <source>
        <dbReference type="ARBA" id="ARBA00023065"/>
    </source>
</evidence>
<dbReference type="Proteomes" id="UP000487649">
    <property type="component" value="Unassembled WGS sequence"/>
</dbReference>
<evidence type="ECO:0000256" key="7">
    <source>
        <dbReference type="ARBA" id="ARBA00023310"/>
    </source>
</evidence>
<dbReference type="AlphaFoldDB" id="A0A173RDW5"/>
<sequence length="136" mass="15371">MSVMTVRVVTPDKLVFDGEAERIFARGIDGDFAVLYNHIPMMTPLGVGELRIDMNGESSYIAIDNGIFEVSNNHVNVLSNDAMMAEDIDVARAKMDLERTERQKQNAKTREDLIKSEMEIVKLLNQIRVGEKRISE</sequence>
<evidence type="ECO:0000256" key="2">
    <source>
        <dbReference type="ARBA" id="ARBA00005712"/>
    </source>
</evidence>
<evidence type="ECO:0000256" key="5">
    <source>
        <dbReference type="ARBA" id="ARBA00023136"/>
    </source>
</evidence>
<gene>
    <name evidence="8 10" type="primary">atpC</name>
    <name evidence="10" type="ORF">GMA92_11400</name>
</gene>
<organism evidence="10 11">
    <name type="scientific">Turicibacter sanguinis</name>
    <dbReference type="NCBI Taxonomy" id="154288"/>
    <lineage>
        <taxon>Bacteria</taxon>
        <taxon>Bacillati</taxon>
        <taxon>Bacillota</taxon>
        <taxon>Erysipelotrichia</taxon>
        <taxon>Erysipelotrichales</taxon>
        <taxon>Turicibacteraceae</taxon>
        <taxon>Turicibacter</taxon>
    </lineage>
</organism>
<evidence type="ECO:0000256" key="1">
    <source>
        <dbReference type="ARBA" id="ARBA00004184"/>
    </source>
</evidence>
<reference evidence="10 11" key="1">
    <citation type="journal article" date="2019" name="Nat. Med.">
        <title>A library of human gut bacterial isolates paired with longitudinal multiomics data enables mechanistic microbiome research.</title>
        <authorList>
            <person name="Poyet M."/>
            <person name="Groussin M."/>
            <person name="Gibbons S.M."/>
            <person name="Avila-Pacheco J."/>
            <person name="Jiang X."/>
            <person name="Kearney S.M."/>
            <person name="Perrotta A.R."/>
            <person name="Berdy B."/>
            <person name="Zhao S."/>
            <person name="Lieberman T.D."/>
            <person name="Swanson P.K."/>
            <person name="Smith M."/>
            <person name="Roesemann S."/>
            <person name="Alexander J.E."/>
            <person name="Rich S.A."/>
            <person name="Livny J."/>
            <person name="Vlamakis H."/>
            <person name="Clish C."/>
            <person name="Bullock K."/>
            <person name="Deik A."/>
            <person name="Scott J."/>
            <person name="Pierce K.A."/>
            <person name="Xavier R.J."/>
            <person name="Alm E.J."/>
        </authorList>
    </citation>
    <scope>NUCLEOTIDE SEQUENCE [LARGE SCALE GENOMIC DNA]</scope>
    <source>
        <strain evidence="10 11">BIOML-A198</strain>
    </source>
</reference>
<dbReference type="OrthoDB" id="9804110at2"/>
<comment type="subcellular location">
    <subcellularLocation>
        <location evidence="8">Cell membrane</location>
        <topology evidence="8">Peripheral membrane protein</topology>
    </subcellularLocation>
    <subcellularLocation>
        <location evidence="1">Endomembrane system</location>
        <topology evidence="1">Peripheral membrane protein</topology>
    </subcellularLocation>
</comment>
<proteinExistence type="inferred from homology"/>
<dbReference type="CDD" id="cd12152">
    <property type="entry name" value="F1-ATPase_delta"/>
    <property type="match status" value="1"/>
</dbReference>
<keyword evidence="7 8" id="KW-0066">ATP synthesis</keyword>
<evidence type="ECO:0000256" key="9">
    <source>
        <dbReference type="RuleBase" id="RU003656"/>
    </source>
</evidence>
<evidence type="ECO:0000256" key="6">
    <source>
        <dbReference type="ARBA" id="ARBA00023196"/>
    </source>
</evidence>
<dbReference type="SUPFAM" id="SSF51344">
    <property type="entry name" value="Epsilon subunit of F1F0-ATP synthase N-terminal domain"/>
    <property type="match status" value="1"/>
</dbReference>
<dbReference type="PANTHER" id="PTHR13822">
    <property type="entry name" value="ATP SYNTHASE DELTA/EPSILON CHAIN"/>
    <property type="match status" value="1"/>
</dbReference>
<dbReference type="HAMAP" id="MF_00530">
    <property type="entry name" value="ATP_synth_epsil_bac"/>
    <property type="match status" value="1"/>
</dbReference>